<comment type="caution">
    <text evidence="2">The sequence shown here is derived from an EMBL/GenBank/DDBJ whole genome shotgun (WGS) entry which is preliminary data.</text>
</comment>
<dbReference type="Gene3D" id="3.40.630.190">
    <property type="entry name" value="LCP protein"/>
    <property type="match status" value="1"/>
</dbReference>
<gene>
    <name evidence="2" type="ORF">ASZ90_020230</name>
</gene>
<organism evidence="2">
    <name type="scientific">hydrocarbon metagenome</name>
    <dbReference type="NCBI Taxonomy" id="938273"/>
    <lineage>
        <taxon>unclassified sequences</taxon>
        <taxon>metagenomes</taxon>
        <taxon>ecological metagenomes</taxon>
    </lineage>
</organism>
<dbReference type="EMBL" id="LNQE01001920">
    <property type="protein sequence ID" value="KUG02408.1"/>
    <property type="molecule type" value="Genomic_DNA"/>
</dbReference>
<proteinExistence type="predicted"/>
<dbReference type="Pfam" id="PF03816">
    <property type="entry name" value="LytR_cpsA_psr"/>
    <property type="match status" value="1"/>
</dbReference>
<name>A0A0W8E173_9ZZZZ</name>
<dbReference type="AlphaFoldDB" id="A0A0W8E173"/>
<dbReference type="PANTHER" id="PTHR33392:SF6">
    <property type="entry name" value="POLYISOPRENYL-TEICHOIC ACID--PEPTIDOGLYCAN TEICHOIC ACID TRANSFERASE TAGU"/>
    <property type="match status" value="1"/>
</dbReference>
<feature type="domain" description="Cell envelope-related transcriptional attenuator" evidence="1">
    <location>
        <begin position="58"/>
        <end position="199"/>
    </location>
</feature>
<dbReference type="PANTHER" id="PTHR33392">
    <property type="entry name" value="POLYISOPRENYL-TEICHOIC ACID--PEPTIDOGLYCAN TEICHOIC ACID TRANSFERASE TAGU"/>
    <property type="match status" value="1"/>
</dbReference>
<protein>
    <submittedName>
        <fullName evidence="2">Cell envelope-associated transcriptional attenuator lytr-cpsa-psr, subfamily m</fullName>
    </submittedName>
</protein>
<reference evidence="2" key="1">
    <citation type="journal article" date="2015" name="Proc. Natl. Acad. Sci. U.S.A.">
        <title>Networks of energetic and metabolic interactions define dynamics in microbial communities.</title>
        <authorList>
            <person name="Embree M."/>
            <person name="Liu J.K."/>
            <person name="Al-Bassam M.M."/>
            <person name="Zengler K."/>
        </authorList>
    </citation>
    <scope>NUCLEOTIDE SEQUENCE</scope>
</reference>
<evidence type="ECO:0000313" key="2">
    <source>
        <dbReference type="EMBL" id="KUG02408.1"/>
    </source>
</evidence>
<evidence type="ECO:0000259" key="1">
    <source>
        <dbReference type="Pfam" id="PF03816"/>
    </source>
</evidence>
<dbReference type="InterPro" id="IPR004474">
    <property type="entry name" value="LytR_CpsA_psr"/>
</dbReference>
<dbReference type="NCBIfam" id="TIGR00350">
    <property type="entry name" value="lytR_cpsA_psr"/>
    <property type="match status" value="1"/>
</dbReference>
<dbReference type="InterPro" id="IPR050922">
    <property type="entry name" value="LytR/CpsA/Psr_CW_biosynth"/>
</dbReference>
<accession>A0A0W8E173</accession>
<sequence length="295" mass="33257">MHKMNSIIILSLLISFTVLSSEINKAFPVSLEDRLKNGEVANILLIGTDARPEEVNGRSDTIMLLSINDQIKQVAVISIPRDTRIVFKGKNTKINMVNQLQGPDALCQEISDLMGLRVQHYILTSFNGFEDIIDQLGGIYLEVDIDIHSPSTGVYLSKGYQCLNGQEALTYVRFRSDSDGDIGRIDRQQRFVSALTEQILKKENLARLPGIANKMKENIATNISLRDMLYLVRLTPGFKSENLITQTLPGYHYWSPYSGASFWEVDPEIARSLIDSLFNGHRYNTYLDAPPWVNS</sequence>